<proteinExistence type="predicted"/>
<organism evidence="2 3">
    <name type="scientific">Ascaris lumbricoides</name>
    <name type="common">Giant roundworm</name>
    <dbReference type="NCBI Taxonomy" id="6252"/>
    <lineage>
        <taxon>Eukaryota</taxon>
        <taxon>Metazoa</taxon>
        <taxon>Ecdysozoa</taxon>
        <taxon>Nematoda</taxon>
        <taxon>Chromadorea</taxon>
        <taxon>Rhabditida</taxon>
        <taxon>Spirurina</taxon>
        <taxon>Ascaridomorpha</taxon>
        <taxon>Ascaridoidea</taxon>
        <taxon>Ascarididae</taxon>
        <taxon>Ascaris</taxon>
    </lineage>
</organism>
<accession>A0A0M3IJN5</accession>
<evidence type="ECO:0000313" key="2">
    <source>
        <dbReference type="Proteomes" id="UP000036681"/>
    </source>
</evidence>
<feature type="compositionally biased region" description="Basic and acidic residues" evidence="1">
    <location>
        <begin position="266"/>
        <end position="275"/>
    </location>
</feature>
<evidence type="ECO:0000256" key="1">
    <source>
        <dbReference type="SAM" id="MobiDB-lite"/>
    </source>
</evidence>
<dbReference type="AlphaFoldDB" id="A0A0M3IJN5"/>
<name>A0A0M3IJN5_ASCLU</name>
<feature type="region of interest" description="Disordered" evidence="1">
    <location>
        <begin position="213"/>
        <end position="275"/>
    </location>
</feature>
<dbReference type="Proteomes" id="UP000036681">
    <property type="component" value="Unplaced"/>
</dbReference>
<evidence type="ECO:0000313" key="3">
    <source>
        <dbReference type="WBParaSite" id="ALUE_0001888101-mRNA-1"/>
    </source>
</evidence>
<protein>
    <submittedName>
        <fullName evidence="3">Sm domain-containing protein</fullName>
    </submittedName>
</protein>
<dbReference type="WBParaSite" id="ALUE_0001888101-mRNA-1">
    <property type="protein sequence ID" value="ALUE_0001888101-mRNA-1"/>
    <property type="gene ID" value="ALUE_0001888101"/>
</dbReference>
<keyword evidence="2" id="KW-1185">Reference proteome</keyword>
<sequence>MHLLDSASFRIRYEDLFTQKRVLGAMSKRELRRNGCVPALLAADAEDSGLEEMLLRRICSLKGRAGRVLVLVKSGCLYAIVADRKLLIAKELSELQQRYSEKYGKYEVDKSMTGEDWADMSSLNASIIEAETFELSIEGDNSPVKQLPVVHSSTTSIDERREMFERIEQLEKKLWLEQERFEYSMIPGEDVKKARSRFYASIDADCIGLAASRAPKGTRRKRGEPTRVTPLKEMTNAKVDRVKSATSKRATKRRSKSNATNSSVLHQEDSKRRLC</sequence>
<reference evidence="3" key="1">
    <citation type="submission" date="2017-02" db="UniProtKB">
        <authorList>
            <consortium name="WormBaseParasite"/>
        </authorList>
    </citation>
    <scope>IDENTIFICATION</scope>
</reference>